<accession>A0AAV3QCK7</accession>
<comment type="caution">
    <text evidence="2">The sequence shown here is derived from an EMBL/GenBank/DDBJ whole genome shotgun (WGS) entry which is preliminary data.</text>
</comment>
<evidence type="ECO:0000313" key="2">
    <source>
        <dbReference type="EMBL" id="GAA0160877.1"/>
    </source>
</evidence>
<evidence type="ECO:0000313" key="3">
    <source>
        <dbReference type="Proteomes" id="UP001454036"/>
    </source>
</evidence>
<feature type="region of interest" description="Disordered" evidence="1">
    <location>
        <begin position="86"/>
        <end position="132"/>
    </location>
</feature>
<dbReference type="AlphaFoldDB" id="A0AAV3QCK7"/>
<proteinExistence type="predicted"/>
<protein>
    <submittedName>
        <fullName evidence="2">Uncharacterized protein</fullName>
    </submittedName>
</protein>
<name>A0AAV3QCK7_LITER</name>
<keyword evidence="3" id="KW-1185">Reference proteome</keyword>
<feature type="compositionally biased region" description="Pro residues" evidence="1">
    <location>
        <begin position="88"/>
        <end position="98"/>
    </location>
</feature>
<organism evidence="2 3">
    <name type="scientific">Lithospermum erythrorhizon</name>
    <name type="common">Purple gromwell</name>
    <name type="synonym">Lithospermum officinale var. erythrorhizon</name>
    <dbReference type="NCBI Taxonomy" id="34254"/>
    <lineage>
        <taxon>Eukaryota</taxon>
        <taxon>Viridiplantae</taxon>
        <taxon>Streptophyta</taxon>
        <taxon>Embryophyta</taxon>
        <taxon>Tracheophyta</taxon>
        <taxon>Spermatophyta</taxon>
        <taxon>Magnoliopsida</taxon>
        <taxon>eudicotyledons</taxon>
        <taxon>Gunneridae</taxon>
        <taxon>Pentapetalae</taxon>
        <taxon>asterids</taxon>
        <taxon>lamiids</taxon>
        <taxon>Boraginales</taxon>
        <taxon>Boraginaceae</taxon>
        <taxon>Boraginoideae</taxon>
        <taxon>Lithospermeae</taxon>
        <taxon>Lithospermum</taxon>
    </lineage>
</organism>
<feature type="compositionally biased region" description="Polar residues" evidence="1">
    <location>
        <begin position="100"/>
        <end position="125"/>
    </location>
</feature>
<dbReference type="EMBL" id="BAABME010004018">
    <property type="protein sequence ID" value="GAA0160877.1"/>
    <property type="molecule type" value="Genomic_DNA"/>
</dbReference>
<evidence type="ECO:0000256" key="1">
    <source>
        <dbReference type="SAM" id="MobiDB-lite"/>
    </source>
</evidence>
<dbReference type="Proteomes" id="UP001454036">
    <property type="component" value="Unassembled WGS sequence"/>
</dbReference>
<sequence>MKRWPGYRNVEECIISGGEYVNTRTGPANVRLPIFVHPNYLERFRDFDFVLKSLNLFPLGAMGIPQLKRLLQNRNPNVGEEMEAIPSIPVPELPPMPRPDSSNYDFGSPPTVEQEQAPTGNTTDNGETEPAGKYKAQYNLLCSLKRSSTITKSQLDCPQSNSPCGIFRSNL</sequence>
<reference evidence="2 3" key="1">
    <citation type="submission" date="2024-01" db="EMBL/GenBank/DDBJ databases">
        <title>The complete chloroplast genome sequence of Lithospermum erythrorhizon: insights into the phylogenetic relationship among Boraginaceae species and the maternal lineages of purple gromwells.</title>
        <authorList>
            <person name="Okada T."/>
            <person name="Watanabe K."/>
        </authorList>
    </citation>
    <scope>NUCLEOTIDE SEQUENCE [LARGE SCALE GENOMIC DNA]</scope>
</reference>
<gene>
    <name evidence="2" type="ORF">LIER_17326</name>
</gene>